<dbReference type="Proteomes" id="UP000326532">
    <property type="component" value="Unassembled WGS sequence"/>
</dbReference>
<reference evidence="1 2" key="1">
    <citation type="submission" date="2019-04" db="EMBL/GenBank/DDBJ databases">
        <title>Fungal friends and foes A comparative genomics study of 23 Aspergillus species from section Flavi.</title>
        <authorList>
            <consortium name="DOE Joint Genome Institute"/>
            <person name="Kjaerbolling I."/>
            <person name="Vesth T.C."/>
            <person name="Frisvad J.C."/>
            <person name="Nybo J.L."/>
            <person name="Theobald S."/>
            <person name="Kildgaard S."/>
            <person name="Petersen T.I."/>
            <person name="Kuo A."/>
            <person name="Sato A."/>
            <person name="Lyhne E.K."/>
            <person name="Kogle M.E."/>
            <person name="Wiebenga A."/>
            <person name="Kun R.S."/>
            <person name="Lubbers R.J."/>
            <person name="Makela M.R."/>
            <person name="Barry K."/>
            <person name="Chovatia M."/>
            <person name="Clum A."/>
            <person name="Daum C."/>
            <person name="Haridas S."/>
            <person name="He G."/>
            <person name="LaButti K."/>
            <person name="Lipzen A."/>
            <person name="Mondo S."/>
            <person name="Pangilinan J."/>
            <person name="Riley R."/>
            <person name="Salamov A."/>
            <person name="Simmons B.A."/>
            <person name="Magnuson J.K."/>
            <person name="Henrissat B."/>
            <person name="Mortensen U.H."/>
            <person name="Larsen T.O."/>
            <person name="De vries R.P."/>
            <person name="Grigoriev I.V."/>
            <person name="Machida M."/>
            <person name="Baker S.E."/>
            <person name="Andersen M.R."/>
        </authorList>
    </citation>
    <scope>NUCLEOTIDE SEQUENCE [LARGE SCALE GENOMIC DNA]</scope>
    <source>
        <strain evidence="1 2">CBS 117618</strain>
    </source>
</reference>
<gene>
    <name evidence="1" type="ORF">BDV34DRAFT_221240</name>
</gene>
<name>A0A5N6DWW9_ASPPA</name>
<evidence type="ECO:0000313" key="2">
    <source>
        <dbReference type="Proteomes" id="UP000326532"/>
    </source>
</evidence>
<proteinExistence type="predicted"/>
<sequence>MPCIPIEDPDQFQDLIGRPEPTIIHFFDGESGDPGPELGLLLNEDHPGGETTTFCADMSAIDIGRDLGQLPMTVLYRDGEEVDDAEAGDMGKFLELCERATEE</sequence>
<protein>
    <recommendedName>
        <fullName evidence="3">Thioredoxin-like protein</fullName>
    </recommendedName>
</protein>
<dbReference type="EMBL" id="ML734945">
    <property type="protein sequence ID" value="KAB8209732.1"/>
    <property type="molecule type" value="Genomic_DNA"/>
</dbReference>
<evidence type="ECO:0000313" key="1">
    <source>
        <dbReference type="EMBL" id="KAB8209732.1"/>
    </source>
</evidence>
<evidence type="ECO:0008006" key="3">
    <source>
        <dbReference type="Google" id="ProtNLM"/>
    </source>
</evidence>
<dbReference type="AlphaFoldDB" id="A0A5N6DWW9"/>
<keyword evidence="2" id="KW-1185">Reference proteome</keyword>
<accession>A0A5N6DWW9</accession>
<organism evidence="1 2">
    <name type="scientific">Aspergillus parasiticus</name>
    <dbReference type="NCBI Taxonomy" id="5067"/>
    <lineage>
        <taxon>Eukaryota</taxon>
        <taxon>Fungi</taxon>
        <taxon>Dikarya</taxon>
        <taxon>Ascomycota</taxon>
        <taxon>Pezizomycotina</taxon>
        <taxon>Eurotiomycetes</taxon>
        <taxon>Eurotiomycetidae</taxon>
        <taxon>Eurotiales</taxon>
        <taxon>Aspergillaceae</taxon>
        <taxon>Aspergillus</taxon>
        <taxon>Aspergillus subgen. Circumdati</taxon>
    </lineage>
</organism>
<dbReference type="VEuPathDB" id="FungiDB:BDV34DRAFT_221240"/>